<proteinExistence type="predicted"/>
<dbReference type="Pfam" id="PF03417">
    <property type="entry name" value="AAT"/>
    <property type="match status" value="1"/>
</dbReference>
<evidence type="ECO:0000313" key="3">
    <source>
        <dbReference type="EMBL" id="OAO15240.1"/>
    </source>
</evidence>
<organism evidence="3 4">
    <name type="scientific">Blastocystis sp. subtype 1 (strain ATCC 50177 / NandII)</name>
    <dbReference type="NCBI Taxonomy" id="478820"/>
    <lineage>
        <taxon>Eukaryota</taxon>
        <taxon>Sar</taxon>
        <taxon>Stramenopiles</taxon>
        <taxon>Bigyra</taxon>
        <taxon>Opalozoa</taxon>
        <taxon>Opalinata</taxon>
        <taxon>Blastocystidae</taxon>
        <taxon>Blastocystis</taxon>
    </lineage>
</organism>
<dbReference type="InterPro" id="IPR005079">
    <property type="entry name" value="Peptidase_C45_hydrolase"/>
</dbReference>
<dbReference type="AlphaFoldDB" id="A0A196SDV9"/>
<name>A0A196SDV9_BLAHN</name>
<keyword evidence="3" id="KW-0645">Protease</keyword>
<dbReference type="PANTHER" id="PTHR34180:SF1">
    <property type="entry name" value="BETA-ALANYL-DOPAMINE_CARCININE HYDROLASE"/>
    <property type="match status" value="1"/>
</dbReference>
<protein>
    <submittedName>
        <fullName evidence="3">Cysteine protease family C45</fullName>
    </submittedName>
</protein>
<keyword evidence="3" id="KW-0378">Hydrolase</keyword>
<sequence length="374" mass="43214">MKALFALLFIVSALCQEIPTHEYTLEEIFVNALSYYDAGYQYGSKTKRVLQERYALDNVMQKTLIPWSNTDEGRETIMKVVDIHTKEFPHFMEEIRGMADGAEVPMEHVLMYTMEEEFSYLVPESMRYTLADHCSDVLIKEDDQMIIAHNEDGVDIDRNRTFLLHMHIAKNNIVLSNFTAYVYAGQLATSAFGYNKYIAFSMNYLKTYEGNKKGWGRNFVTRRLLEARSIDEALNIVMNPNCFVGHNYQIMSLSERRAYDVEVAPFGVYGFYTPMEKRSHFHANMFNLAIVDDIDDDSSLHRMARAKDLMPARTMKEALSILGDFGDKDFPIYQNGGCSTLYTIHTAVYNWEEKTVTIYQGNPMLGKVRVQYKL</sequence>
<dbReference type="InterPro" id="IPR047794">
    <property type="entry name" value="C45_proenzyme-like"/>
</dbReference>
<accession>A0A196SDV9</accession>
<dbReference type="OrthoDB" id="189997at2759"/>
<evidence type="ECO:0000256" key="1">
    <source>
        <dbReference type="SAM" id="SignalP"/>
    </source>
</evidence>
<dbReference type="GO" id="GO:0008233">
    <property type="term" value="F:peptidase activity"/>
    <property type="evidence" value="ECO:0007669"/>
    <property type="project" value="UniProtKB-KW"/>
</dbReference>
<comment type="caution">
    <text evidence="3">The sequence shown here is derived from an EMBL/GenBank/DDBJ whole genome shotgun (WGS) entry which is preliminary data.</text>
</comment>
<dbReference type="InterPro" id="IPR047801">
    <property type="entry name" value="Peptidase_C45"/>
</dbReference>
<dbReference type="PANTHER" id="PTHR34180">
    <property type="entry name" value="PEPTIDASE C45"/>
    <property type="match status" value="1"/>
</dbReference>
<keyword evidence="4" id="KW-1185">Reference proteome</keyword>
<feature type="signal peptide" evidence="1">
    <location>
        <begin position="1"/>
        <end position="15"/>
    </location>
</feature>
<dbReference type="STRING" id="478820.A0A196SDV9"/>
<dbReference type="Gene3D" id="3.60.60.10">
    <property type="entry name" value="Penicillin V Acylase, Chain A"/>
    <property type="match status" value="1"/>
</dbReference>
<evidence type="ECO:0000259" key="2">
    <source>
        <dbReference type="Pfam" id="PF03417"/>
    </source>
</evidence>
<dbReference type="GO" id="GO:0006508">
    <property type="term" value="P:proteolysis"/>
    <property type="evidence" value="ECO:0007669"/>
    <property type="project" value="UniProtKB-KW"/>
</dbReference>
<feature type="chain" id="PRO_5013311891" evidence="1">
    <location>
        <begin position="16"/>
        <end position="374"/>
    </location>
</feature>
<evidence type="ECO:0000313" key="4">
    <source>
        <dbReference type="Proteomes" id="UP000078348"/>
    </source>
</evidence>
<feature type="domain" description="Peptidase C45 hydrolase" evidence="2">
    <location>
        <begin position="141"/>
        <end position="363"/>
    </location>
</feature>
<gene>
    <name evidence="3" type="ORF">AV274_3017</name>
</gene>
<keyword evidence="1" id="KW-0732">Signal</keyword>
<dbReference type="Proteomes" id="UP000078348">
    <property type="component" value="Unassembled WGS sequence"/>
</dbReference>
<dbReference type="NCBIfam" id="NF040521">
    <property type="entry name" value="C45_proenzyme"/>
    <property type="match status" value="1"/>
</dbReference>
<dbReference type="EMBL" id="LXWW01000159">
    <property type="protein sequence ID" value="OAO15240.1"/>
    <property type="molecule type" value="Genomic_DNA"/>
</dbReference>
<reference evidence="3 4" key="1">
    <citation type="submission" date="2016-05" db="EMBL/GenBank/DDBJ databases">
        <title>Nuclear genome of Blastocystis sp. subtype 1 NandII.</title>
        <authorList>
            <person name="Gentekaki E."/>
            <person name="Curtis B."/>
            <person name="Stairs C."/>
            <person name="Eme L."/>
            <person name="Herman E."/>
            <person name="Klimes V."/>
            <person name="Arias M.C."/>
            <person name="Elias M."/>
            <person name="Hilliou F."/>
            <person name="Klute M."/>
            <person name="Malik S.-B."/>
            <person name="Pightling A."/>
            <person name="Rachubinski R."/>
            <person name="Salas D."/>
            <person name="Schlacht A."/>
            <person name="Suga H."/>
            <person name="Archibald J."/>
            <person name="Ball S.G."/>
            <person name="Clark G."/>
            <person name="Dacks J."/>
            <person name="Van Der Giezen M."/>
            <person name="Tsaousis A."/>
            <person name="Roger A."/>
        </authorList>
    </citation>
    <scope>NUCLEOTIDE SEQUENCE [LARGE SCALE GENOMIC DNA]</scope>
    <source>
        <strain evidence="4">ATCC 50177 / NandII</strain>
    </source>
</reference>